<dbReference type="Proteomes" id="UP000193642">
    <property type="component" value="Unassembled WGS sequence"/>
</dbReference>
<dbReference type="AlphaFoldDB" id="A0A1Y2CBY0"/>
<name>A0A1Y2CBY0_9FUNG</name>
<feature type="compositionally biased region" description="Low complexity" evidence="1">
    <location>
        <begin position="35"/>
        <end position="56"/>
    </location>
</feature>
<protein>
    <submittedName>
        <fullName evidence="2">Uncharacterized protein</fullName>
    </submittedName>
</protein>
<feature type="region of interest" description="Disordered" evidence="1">
    <location>
        <begin position="100"/>
        <end position="125"/>
    </location>
</feature>
<dbReference type="EMBL" id="MCGO01000022">
    <property type="protein sequence ID" value="ORY44354.1"/>
    <property type="molecule type" value="Genomic_DNA"/>
</dbReference>
<proteinExistence type="predicted"/>
<evidence type="ECO:0000256" key="1">
    <source>
        <dbReference type="SAM" id="MobiDB-lite"/>
    </source>
</evidence>
<comment type="caution">
    <text evidence="2">The sequence shown here is derived from an EMBL/GenBank/DDBJ whole genome shotgun (WGS) entry which is preliminary data.</text>
</comment>
<feature type="region of interest" description="Disordered" evidence="1">
    <location>
        <begin position="35"/>
        <end position="75"/>
    </location>
</feature>
<gene>
    <name evidence="2" type="ORF">BCR33DRAFT_219551</name>
</gene>
<evidence type="ECO:0000313" key="2">
    <source>
        <dbReference type="EMBL" id="ORY44354.1"/>
    </source>
</evidence>
<keyword evidence="3" id="KW-1185">Reference proteome</keyword>
<reference evidence="2 3" key="1">
    <citation type="submission" date="2016-07" db="EMBL/GenBank/DDBJ databases">
        <title>Pervasive Adenine N6-methylation of Active Genes in Fungi.</title>
        <authorList>
            <consortium name="DOE Joint Genome Institute"/>
            <person name="Mondo S.J."/>
            <person name="Dannebaum R.O."/>
            <person name="Kuo R.C."/>
            <person name="Labutti K."/>
            <person name="Haridas S."/>
            <person name="Kuo A."/>
            <person name="Salamov A."/>
            <person name="Ahrendt S.R."/>
            <person name="Lipzen A."/>
            <person name="Sullivan W."/>
            <person name="Andreopoulos W.B."/>
            <person name="Clum A."/>
            <person name="Lindquist E."/>
            <person name="Daum C."/>
            <person name="Ramamoorthy G.K."/>
            <person name="Gryganskyi A."/>
            <person name="Culley D."/>
            <person name="Magnuson J.K."/>
            <person name="James T.Y."/>
            <person name="O'Malley M.A."/>
            <person name="Stajich J.E."/>
            <person name="Spatafora J.W."/>
            <person name="Visel A."/>
            <person name="Grigoriev I.V."/>
        </authorList>
    </citation>
    <scope>NUCLEOTIDE SEQUENCE [LARGE SCALE GENOMIC DNA]</scope>
    <source>
        <strain evidence="2 3">JEL800</strain>
    </source>
</reference>
<evidence type="ECO:0000313" key="3">
    <source>
        <dbReference type="Proteomes" id="UP000193642"/>
    </source>
</evidence>
<sequence length="163" mass="19252">MRFAHLLFFLWTERRVRYSNVVQKARTICTGAVKASASASASAGSSNTTASNSNSGDPPQLALSHPRTSRRCPIRHQRPCPYHRKLLRYILQRKQRLRNRMGLRNQTNKRHNPNPNLRPKHHPRLPQRRALWNHWRRSVTDPWIRRSPLLRVYPETQDSGRRR</sequence>
<organism evidence="2 3">
    <name type="scientific">Rhizoclosmatium globosum</name>
    <dbReference type="NCBI Taxonomy" id="329046"/>
    <lineage>
        <taxon>Eukaryota</taxon>
        <taxon>Fungi</taxon>
        <taxon>Fungi incertae sedis</taxon>
        <taxon>Chytridiomycota</taxon>
        <taxon>Chytridiomycota incertae sedis</taxon>
        <taxon>Chytridiomycetes</taxon>
        <taxon>Chytridiales</taxon>
        <taxon>Chytriomycetaceae</taxon>
        <taxon>Rhizoclosmatium</taxon>
    </lineage>
</organism>
<accession>A0A1Y2CBY0</accession>